<sequence>MSDIKYKKFGWAFIGAGSIARKVAVEIVREGSCRIVSVWNRTPSRAQSFASQFGAAACRTPEAALAAPGVEGAYVCVEPAFHADYVRRCLAAGAPVLCEKPFTLNAAEAASLFRLAREKGLYLSEAMWTWHNAAAQKVRSWVRGGAVGRVRSLRAVYAYPLTLMPCRRRLLSAEGGGGALLDIGVYPVRYVYELFGMPDSVACTGRLRGGVDLGEKIAMRYPSFTAEIAVSMTSFGGEKLVIRGAEGKIVVPEFHAARRAVLIRGGKREVFRDGALLYARQFAQAADEIRTGRREGARIPAQGTLDVLRLTDECRRQMGQRYPRES</sequence>
<dbReference type="InterPro" id="IPR000683">
    <property type="entry name" value="Gfo/Idh/MocA-like_OxRdtase_N"/>
</dbReference>
<dbReference type="GO" id="GO:0016491">
    <property type="term" value="F:oxidoreductase activity"/>
    <property type="evidence" value="ECO:0007669"/>
    <property type="project" value="UniProtKB-KW"/>
</dbReference>
<comment type="similarity">
    <text evidence="1">Belongs to the Gfo/Idh/MocA family.</text>
</comment>
<evidence type="ECO:0000259" key="4">
    <source>
        <dbReference type="Pfam" id="PF22725"/>
    </source>
</evidence>
<dbReference type="Gene3D" id="3.40.50.720">
    <property type="entry name" value="NAD(P)-binding Rossmann-like Domain"/>
    <property type="match status" value="1"/>
</dbReference>
<dbReference type="AlphaFoldDB" id="A0A9D1VSH5"/>
<organism evidence="5 6">
    <name type="scientific">Candidatus Borkfalkia faecigallinarum</name>
    <dbReference type="NCBI Taxonomy" id="2838509"/>
    <lineage>
        <taxon>Bacteria</taxon>
        <taxon>Bacillati</taxon>
        <taxon>Bacillota</taxon>
        <taxon>Clostridia</taxon>
        <taxon>Christensenellales</taxon>
        <taxon>Christensenellaceae</taxon>
        <taxon>Candidatus Borkfalkia</taxon>
    </lineage>
</organism>
<dbReference type="InterPro" id="IPR055170">
    <property type="entry name" value="GFO_IDH_MocA-like_dom"/>
</dbReference>
<reference evidence="5" key="1">
    <citation type="journal article" date="2021" name="PeerJ">
        <title>Extensive microbial diversity within the chicken gut microbiome revealed by metagenomics and culture.</title>
        <authorList>
            <person name="Gilroy R."/>
            <person name="Ravi A."/>
            <person name="Getino M."/>
            <person name="Pursley I."/>
            <person name="Horton D.L."/>
            <person name="Alikhan N.F."/>
            <person name="Baker D."/>
            <person name="Gharbi K."/>
            <person name="Hall N."/>
            <person name="Watson M."/>
            <person name="Adriaenssens E.M."/>
            <person name="Foster-Nyarko E."/>
            <person name="Jarju S."/>
            <person name="Secka A."/>
            <person name="Antonio M."/>
            <person name="Oren A."/>
            <person name="Chaudhuri R.R."/>
            <person name="La Ragione R."/>
            <person name="Hildebrand F."/>
            <person name="Pallen M.J."/>
        </authorList>
    </citation>
    <scope>NUCLEOTIDE SEQUENCE</scope>
    <source>
        <strain evidence="5">26628</strain>
    </source>
</reference>
<evidence type="ECO:0000256" key="2">
    <source>
        <dbReference type="ARBA" id="ARBA00023002"/>
    </source>
</evidence>
<dbReference type="Pfam" id="PF01408">
    <property type="entry name" value="GFO_IDH_MocA"/>
    <property type="match status" value="1"/>
</dbReference>
<feature type="domain" description="Gfo/Idh/MocA-like oxidoreductase N-terminal" evidence="3">
    <location>
        <begin position="10"/>
        <end position="124"/>
    </location>
</feature>
<accession>A0A9D1VSH5</accession>
<dbReference type="InterPro" id="IPR050984">
    <property type="entry name" value="Gfo/Idh/MocA_domain"/>
</dbReference>
<dbReference type="PANTHER" id="PTHR22604:SF105">
    <property type="entry name" value="TRANS-1,2-DIHYDROBENZENE-1,2-DIOL DEHYDROGENASE"/>
    <property type="match status" value="1"/>
</dbReference>
<keyword evidence="2" id="KW-0560">Oxidoreductase</keyword>
<comment type="caution">
    <text evidence="5">The sequence shown here is derived from an EMBL/GenBank/DDBJ whole genome shotgun (WGS) entry which is preliminary data.</text>
</comment>
<feature type="domain" description="GFO/IDH/MocA-like oxidoreductase" evidence="4">
    <location>
        <begin position="136"/>
        <end position="249"/>
    </location>
</feature>
<dbReference type="Gene3D" id="3.30.360.10">
    <property type="entry name" value="Dihydrodipicolinate Reductase, domain 2"/>
    <property type="match status" value="1"/>
</dbReference>
<gene>
    <name evidence="5" type="ORF">H9737_00765</name>
</gene>
<dbReference type="Proteomes" id="UP000824249">
    <property type="component" value="Unassembled WGS sequence"/>
</dbReference>
<dbReference type="Pfam" id="PF22725">
    <property type="entry name" value="GFO_IDH_MocA_C3"/>
    <property type="match status" value="1"/>
</dbReference>
<dbReference type="PANTHER" id="PTHR22604">
    <property type="entry name" value="OXIDOREDUCTASES"/>
    <property type="match status" value="1"/>
</dbReference>
<dbReference type="SUPFAM" id="SSF55347">
    <property type="entry name" value="Glyceraldehyde-3-phosphate dehydrogenase-like, C-terminal domain"/>
    <property type="match status" value="1"/>
</dbReference>
<dbReference type="EMBL" id="DXFD01000011">
    <property type="protein sequence ID" value="HIX46205.1"/>
    <property type="molecule type" value="Genomic_DNA"/>
</dbReference>
<dbReference type="InterPro" id="IPR036291">
    <property type="entry name" value="NAD(P)-bd_dom_sf"/>
</dbReference>
<name>A0A9D1VSH5_9FIRM</name>
<protein>
    <submittedName>
        <fullName evidence="5">Gfo/Idh/MocA family oxidoreductase</fullName>
    </submittedName>
</protein>
<evidence type="ECO:0000256" key="1">
    <source>
        <dbReference type="ARBA" id="ARBA00010928"/>
    </source>
</evidence>
<evidence type="ECO:0000313" key="6">
    <source>
        <dbReference type="Proteomes" id="UP000824249"/>
    </source>
</evidence>
<dbReference type="GO" id="GO:0000166">
    <property type="term" value="F:nucleotide binding"/>
    <property type="evidence" value="ECO:0007669"/>
    <property type="project" value="InterPro"/>
</dbReference>
<reference evidence="5" key="2">
    <citation type="submission" date="2021-04" db="EMBL/GenBank/DDBJ databases">
        <authorList>
            <person name="Gilroy R."/>
        </authorList>
    </citation>
    <scope>NUCLEOTIDE SEQUENCE</scope>
    <source>
        <strain evidence="5">26628</strain>
    </source>
</reference>
<evidence type="ECO:0000259" key="3">
    <source>
        <dbReference type="Pfam" id="PF01408"/>
    </source>
</evidence>
<dbReference type="SUPFAM" id="SSF51735">
    <property type="entry name" value="NAD(P)-binding Rossmann-fold domains"/>
    <property type="match status" value="1"/>
</dbReference>
<evidence type="ECO:0000313" key="5">
    <source>
        <dbReference type="EMBL" id="HIX46205.1"/>
    </source>
</evidence>
<proteinExistence type="inferred from homology"/>